<dbReference type="EMBL" id="UGVI01000001">
    <property type="protein sequence ID" value="SUE15641.1"/>
    <property type="molecule type" value="Genomic_DNA"/>
</dbReference>
<dbReference type="RefSeq" id="WP_064065234.1">
    <property type="nucleotide sequence ID" value="NZ_LPZN01000064.1"/>
</dbReference>
<dbReference type="Proteomes" id="UP000254569">
    <property type="component" value="Unassembled WGS sequence"/>
</dbReference>
<dbReference type="PANTHER" id="PTHR43319:SF3">
    <property type="entry name" value="BETA-LACTAMASE-RELATED DOMAIN-CONTAINING PROTEIN"/>
    <property type="match status" value="1"/>
</dbReference>
<dbReference type="InterPro" id="IPR052907">
    <property type="entry name" value="Beta-lactamase/esterase"/>
</dbReference>
<feature type="domain" description="Beta-lactamase-related" evidence="1">
    <location>
        <begin position="60"/>
        <end position="397"/>
    </location>
</feature>
<name>A0A379M008_9NOCA</name>
<organism evidence="2 3">
    <name type="scientific">Rhodococcus gordoniae</name>
    <dbReference type="NCBI Taxonomy" id="223392"/>
    <lineage>
        <taxon>Bacteria</taxon>
        <taxon>Bacillati</taxon>
        <taxon>Actinomycetota</taxon>
        <taxon>Actinomycetes</taxon>
        <taxon>Mycobacteriales</taxon>
        <taxon>Nocardiaceae</taxon>
        <taxon>Rhodococcus</taxon>
    </lineage>
</organism>
<dbReference type="Gene3D" id="3.40.710.10">
    <property type="entry name" value="DD-peptidase/beta-lactamase superfamily"/>
    <property type="match status" value="1"/>
</dbReference>
<evidence type="ECO:0000313" key="2">
    <source>
        <dbReference type="EMBL" id="SUE15641.1"/>
    </source>
</evidence>
<gene>
    <name evidence="2" type="ORF">NCTC13296_02504</name>
</gene>
<dbReference type="OrthoDB" id="9809635at2"/>
<dbReference type="AlphaFoldDB" id="A0A379M008"/>
<dbReference type="SUPFAM" id="SSF56601">
    <property type="entry name" value="beta-lactamase/transpeptidase-like"/>
    <property type="match status" value="1"/>
</dbReference>
<sequence length="419" mass="44979">MTTGAVFEPAGAAAPCAPVHGPERIDARPAAAASTEMVVDPRFLRLADAFFSLYKRPRDGGGALTAYLHGEKVLDIWSGWSAPDRRWGRDTMALSFSTGKGVASTVVHRLAERGVIDYFAPVARYWPEFAANGKEDITVADVLTHRSGLHRVRGLVPGTRGILEYDTTVAALEAAAPDRRREGGSGYHAVTYGWLVAELVQRVTGLPFVEVVEREIARPLGDPDFWYRVPHDERGRIAKLFPRLAPAGLHWGASAAVLSRLGPTRGLAEAAMPDGFDRLVGDPAVHDAVMPGWNGVFTARSLARMYGAIAAGGTIDGVKFLDGATIDEMSRVRVRSRDYVLGVPMAWRLGYHQPIFAGIQRPRGALGHYGVGGSGAYADPDTGLSLAFVTNRLGAGAIPLGDLRLARLGELARSLARRA</sequence>
<dbReference type="InterPro" id="IPR001466">
    <property type="entry name" value="Beta-lactam-related"/>
</dbReference>
<proteinExistence type="predicted"/>
<accession>A0A379M008</accession>
<keyword evidence="3" id="KW-1185">Reference proteome</keyword>
<protein>
    <submittedName>
        <fullName evidence="2">Beta-lactamase</fullName>
    </submittedName>
</protein>
<dbReference type="InterPro" id="IPR012338">
    <property type="entry name" value="Beta-lactam/transpept-like"/>
</dbReference>
<reference evidence="2 3" key="1">
    <citation type="submission" date="2018-06" db="EMBL/GenBank/DDBJ databases">
        <authorList>
            <consortium name="Pathogen Informatics"/>
            <person name="Doyle S."/>
        </authorList>
    </citation>
    <scope>NUCLEOTIDE SEQUENCE [LARGE SCALE GENOMIC DNA]</scope>
    <source>
        <strain evidence="2 3">NCTC13296</strain>
    </source>
</reference>
<evidence type="ECO:0000259" key="1">
    <source>
        <dbReference type="Pfam" id="PF00144"/>
    </source>
</evidence>
<dbReference type="PANTHER" id="PTHR43319">
    <property type="entry name" value="BETA-LACTAMASE-RELATED"/>
    <property type="match status" value="1"/>
</dbReference>
<evidence type="ECO:0000313" key="3">
    <source>
        <dbReference type="Proteomes" id="UP000254569"/>
    </source>
</evidence>
<dbReference type="Pfam" id="PF00144">
    <property type="entry name" value="Beta-lactamase"/>
    <property type="match status" value="1"/>
</dbReference>